<dbReference type="PANTHER" id="PTHR46539:SF1">
    <property type="entry name" value="E3 UBIQUITIN-PROTEIN LIGASE ATL42"/>
    <property type="match status" value="1"/>
</dbReference>
<dbReference type="InterPro" id="IPR013083">
    <property type="entry name" value="Znf_RING/FYVE/PHD"/>
</dbReference>
<accession>A0A4Y2GVM0</accession>
<keyword evidence="12" id="KW-1185">Reference proteome</keyword>
<dbReference type="Gene3D" id="3.30.40.10">
    <property type="entry name" value="Zinc/RING finger domain, C3HC4 (zinc finger)"/>
    <property type="match status" value="1"/>
</dbReference>
<evidence type="ECO:0000256" key="3">
    <source>
        <dbReference type="ARBA" id="ARBA00022723"/>
    </source>
</evidence>
<dbReference type="EMBL" id="BGPR01001620">
    <property type="protein sequence ID" value="GBM58052.1"/>
    <property type="molecule type" value="Genomic_DNA"/>
</dbReference>
<name>A0A4Y2GVM0_ARAVE</name>
<evidence type="ECO:0000259" key="10">
    <source>
        <dbReference type="PROSITE" id="PS50089"/>
    </source>
</evidence>
<evidence type="ECO:0000256" key="4">
    <source>
        <dbReference type="ARBA" id="ARBA00022771"/>
    </source>
</evidence>
<evidence type="ECO:0000256" key="1">
    <source>
        <dbReference type="ARBA" id="ARBA00004370"/>
    </source>
</evidence>
<dbReference type="Pfam" id="PF13639">
    <property type="entry name" value="zf-RING_2"/>
    <property type="match status" value="1"/>
</dbReference>
<keyword evidence="3" id="KW-0479">Metal-binding</keyword>
<dbReference type="PANTHER" id="PTHR46539">
    <property type="entry name" value="E3 UBIQUITIN-PROTEIN LIGASE ATL42"/>
    <property type="match status" value="1"/>
</dbReference>
<dbReference type="Proteomes" id="UP000499080">
    <property type="component" value="Unassembled WGS sequence"/>
</dbReference>
<keyword evidence="7" id="KW-0472">Membrane</keyword>
<dbReference type="OrthoDB" id="8062037at2759"/>
<evidence type="ECO:0000313" key="11">
    <source>
        <dbReference type="EMBL" id="GBM58052.1"/>
    </source>
</evidence>
<feature type="non-terminal residue" evidence="11">
    <location>
        <position position="1"/>
    </location>
</feature>
<dbReference type="SUPFAM" id="SSF57850">
    <property type="entry name" value="RING/U-box"/>
    <property type="match status" value="1"/>
</dbReference>
<feature type="domain" description="RING-type" evidence="10">
    <location>
        <begin position="52"/>
        <end position="92"/>
    </location>
</feature>
<keyword evidence="2" id="KW-0812">Transmembrane</keyword>
<comment type="caution">
    <text evidence="11">The sequence shown here is derived from an EMBL/GenBank/DDBJ whole genome shotgun (WGS) entry which is preliminary data.</text>
</comment>
<evidence type="ECO:0000256" key="7">
    <source>
        <dbReference type="ARBA" id="ARBA00023136"/>
    </source>
</evidence>
<evidence type="ECO:0000256" key="2">
    <source>
        <dbReference type="ARBA" id="ARBA00022692"/>
    </source>
</evidence>
<dbReference type="GO" id="GO:0016020">
    <property type="term" value="C:membrane"/>
    <property type="evidence" value="ECO:0007669"/>
    <property type="project" value="UniProtKB-SubCell"/>
</dbReference>
<keyword evidence="5" id="KW-0862">Zinc</keyword>
<feature type="region of interest" description="Disordered" evidence="9">
    <location>
        <begin position="1"/>
        <end position="25"/>
    </location>
</feature>
<dbReference type="PROSITE" id="PS50089">
    <property type="entry name" value="ZF_RING_2"/>
    <property type="match status" value="1"/>
</dbReference>
<protein>
    <recommendedName>
        <fullName evidence="10">RING-type domain-containing protein</fullName>
    </recommendedName>
</protein>
<dbReference type="SMART" id="SM00184">
    <property type="entry name" value="RING"/>
    <property type="match status" value="1"/>
</dbReference>
<reference evidence="11 12" key="1">
    <citation type="journal article" date="2019" name="Sci. Rep.">
        <title>Orb-weaving spider Araneus ventricosus genome elucidates the spidroin gene catalogue.</title>
        <authorList>
            <person name="Kono N."/>
            <person name="Nakamura H."/>
            <person name="Ohtoshi R."/>
            <person name="Moran D.A.P."/>
            <person name="Shinohara A."/>
            <person name="Yoshida Y."/>
            <person name="Fujiwara M."/>
            <person name="Mori M."/>
            <person name="Tomita M."/>
            <person name="Arakawa K."/>
        </authorList>
    </citation>
    <scope>NUCLEOTIDE SEQUENCE [LARGE SCALE GENOMIC DNA]</scope>
</reference>
<evidence type="ECO:0000256" key="5">
    <source>
        <dbReference type="ARBA" id="ARBA00022833"/>
    </source>
</evidence>
<dbReference type="AlphaFoldDB" id="A0A4Y2GVM0"/>
<dbReference type="GO" id="GO:0008270">
    <property type="term" value="F:zinc ion binding"/>
    <property type="evidence" value="ECO:0007669"/>
    <property type="project" value="UniProtKB-KW"/>
</dbReference>
<dbReference type="InterPro" id="IPR001841">
    <property type="entry name" value="Znf_RING"/>
</dbReference>
<comment type="subcellular location">
    <subcellularLocation>
        <location evidence="1">Membrane</location>
    </subcellularLocation>
</comment>
<sequence length="136" mass="15416">AASSVTTRKDPNTEKKGRKIVKKDTKSATVLDASSSVEVLTPDRDTACDFNCPICLDTTYHKEMKLLPCSHGFHQVCIDEWLRRSRSCPFCRKALPPPLNAQPPPREVNQAQRFEQLQVRLLMFDGRMGNFGHNLM</sequence>
<evidence type="ECO:0000313" key="12">
    <source>
        <dbReference type="Proteomes" id="UP000499080"/>
    </source>
</evidence>
<evidence type="ECO:0000256" key="6">
    <source>
        <dbReference type="ARBA" id="ARBA00022989"/>
    </source>
</evidence>
<organism evidence="11 12">
    <name type="scientific">Araneus ventricosus</name>
    <name type="common">Orbweaver spider</name>
    <name type="synonym">Epeira ventricosa</name>
    <dbReference type="NCBI Taxonomy" id="182803"/>
    <lineage>
        <taxon>Eukaryota</taxon>
        <taxon>Metazoa</taxon>
        <taxon>Ecdysozoa</taxon>
        <taxon>Arthropoda</taxon>
        <taxon>Chelicerata</taxon>
        <taxon>Arachnida</taxon>
        <taxon>Araneae</taxon>
        <taxon>Araneomorphae</taxon>
        <taxon>Entelegynae</taxon>
        <taxon>Araneoidea</taxon>
        <taxon>Araneidae</taxon>
        <taxon>Araneus</taxon>
    </lineage>
</organism>
<evidence type="ECO:0000256" key="9">
    <source>
        <dbReference type="SAM" id="MobiDB-lite"/>
    </source>
</evidence>
<keyword evidence="4 8" id="KW-0863">Zinc-finger</keyword>
<proteinExistence type="predicted"/>
<keyword evidence="6" id="KW-1133">Transmembrane helix</keyword>
<gene>
    <name evidence="11" type="ORF">AVEN_222819_1</name>
</gene>
<evidence type="ECO:0000256" key="8">
    <source>
        <dbReference type="PROSITE-ProRule" id="PRU00175"/>
    </source>
</evidence>